<sequence>MNIFVGHTPLDNVVTLPMDTPHRLAGSGVTEPLKAPLTRWEENLPNPLTYR</sequence>
<dbReference type="STRING" id="797302.Halru_2411"/>
<evidence type="ECO:0000313" key="1">
    <source>
        <dbReference type="EMBL" id="AGB16994.1"/>
    </source>
</evidence>
<accession>L0IE07</accession>
<dbReference type="AlphaFoldDB" id="L0IE07"/>
<name>L0IE07_HALRX</name>
<proteinExistence type="predicted"/>
<dbReference type="HOGENOM" id="CLU_3094022_0_0_2"/>
<organism evidence="1 2">
    <name type="scientific">Halovivax ruber (strain DSM 18193 / JCM 13892 / XH-70)</name>
    <dbReference type="NCBI Taxonomy" id="797302"/>
    <lineage>
        <taxon>Archaea</taxon>
        <taxon>Methanobacteriati</taxon>
        <taxon>Methanobacteriota</taxon>
        <taxon>Stenosarchaea group</taxon>
        <taxon>Halobacteria</taxon>
        <taxon>Halobacteriales</taxon>
        <taxon>Natrialbaceae</taxon>
        <taxon>Halovivax</taxon>
    </lineage>
</organism>
<reference evidence="1" key="1">
    <citation type="submission" date="2011-09" db="EMBL/GenBank/DDBJ databases">
        <title>Complete sequence of Halovivax ruber XH-70.</title>
        <authorList>
            <consortium name="US DOE Joint Genome Institute"/>
            <person name="Lucas S."/>
            <person name="Han J."/>
            <person name="Lapidus A."/>
            <person name="Cheng J.-F."/>
            <person name="Goodwin L."/>
            <person name="Pitluck S."/>
            <person name="Peters L."/>
            <person name="Mikhailova N."/>
            <person name="Davenport K."/>
            <person name="Detter J.C."/>
            <person name="Han C."/>
            <person name="Tapia R."/>
            <person name="Land M."/>
            <person name="Hauser L."/>
            <person name="Kyrpides N."/>
            <person name="Ivanova N."/>
            <person name="Pagani I."/>
            <person name="Sproer C."/>
            <person name="Anderson I."/>
            <person name="Woyke T."/>
        </authorList>
    </citation>
    <scope>NUCLEOTIDE SEQUENCE</scope>
    <source>
        <strain evidence="1">XH-70</strain>
    </source>
</reference>
<evidence type="ECO:0000313" key="2">
    <source>
        <dbReference type="Proteomes" id="UP000010846"/>
    </source>
</evidence>
<keyword evidence="2" id="KW-1185">Reference proteome</keyword>
<dbReference type="EMBL" id="CP003050">
    <property type="protein sequence ID" value="AGB16994.1"/>
    <property type="molecule type" value="Genomic_DNA"/>
</dbReference>
<dbReference type="Proteomes" id="UP000010846">
    <property type="component" value="Chromosome"/>
</dbReference>
<protein>
    <submittedName>
        <fullName evidence="1">Uncharacterized protein</fullName>
    </submittedName>
</protein>
<gene>
    <name evidence="1" type="ordered locus">Halru_2411</name>
</gene>
<dbReference type="KEGG" id="hru:Halru_2411"/>